<dbReference type="AlphaFoldDB" id="A0A0C3DJL8"/>
<dbReference type="Gene3D" id="3.30.160.60">
    <property type="entry name" value="Classic Zinc Finger"/>
    <property type="match status" value="1"/>
</dbReference>
<feature type="region of interest" description="Disordered" evidence="1">
    <location>
        <begin position="66"/>
        <end position="88"/>
    </location>
</feature>
<gene>
    <name evidence="2" type="ORF">SCLCIDRAFT_87213</name>
</gene>
<dbReference type="InParanoid" id="A0A0C3DJL8"/>
<reference evidence="3" key="2">
    <citation type="submission" date="2015-01" db="EMBL/GenBank/DDBJ databases">
        <title>Evolutionary Origins and Diversification of the Mycorrhizal Mutualists.</title>
        <authorList>
            <consortium name="DOE Joint Genome Institute"/>
            <consortium name="Mycorrhizal Genomics Consortium"/>
            <person name="Kohler A."/>
            <person name="Kuo A."/>
            <person name="Nagy L.G."/>
            <person name="Floudas D."/>
            <person name="Copeland A."/>
            <person name="Barry K.W."/>
            <person name="Cichocki N."/>
            <person name="Veneault-Fourrey C."/>
            <person name="LaButti K."/>
            <person name="Lindquist E.A."/>
            <person name="Lipzen A."/>
            <person name="Lundell T."/>
            <person name="Morin E."/>
            <person name="Murat C."/>
            <person name="Riley R."/>
            <person name="Ohm R."/>
            <person name="Sun H."/>
            <person name="Tunlid A."/>
            <person name="Henrissat B."/>
            <person name="Grigoriev I.V."/>
            <person name="Hibbett D.S."/>
            <person name="Martin F."/>
        </authorList>
    </citation>
    <scope>NUCLEOTIDE SEQUENCE [LARGE SCALE GENOMIC DNA]</scope>
    <source>
        <strain evidence="3">Foug A</strain>
    </source>
</reference>
<dbReference type="STRING" id="1036808.A0A0C3DJL8"/>
<dbReference type="Proteomes" id="UP000053989">
    <property type="component" value="Unassembled WGS sequence"/>
</dbReference>
<organism evidence="2 3">
    <name type="scientific">Scleroderma citrinum Foug A</name>
    <dbReference type="NCBI Taxonomy" id="1036808"/>
    <lineage>
        <taxon>Eukaryota</taxon>
        <taxon>Fungi</taxon>
        <taxon>Dikarya</taxon>
        <taxon>Basidiomycota</taxon>
        <taxon>Agaricomycotina</taxon>
        <taxon>Agaricomycetes</taxon>
        <taxon>Agaricomycetidae</taxon>
        <taxon>Boletales</taxon>
        <taxon>Sclerodermatineae</taxon>
        <taxon>Sclerodermataceae</taxon>
        <taxon>Scleroderma</taxon>
    </lineage>
</organism>
<feature type="non-terminal residue" evidence="2">
    <location>
        <position position="1"/>
    </location>
</feature>
<dbReference type="HOGENOM" id="CLU_126337_2_1_1"/>
<evidence type="ECO:0008006" key="4">
    <source>
        <dbReference type="Google" id="ProtNLM"/>
    </source>
</evidence>
<proteinExistence type="predicted"/>
<evidence type="ECO:0000256" key="1">
    <source>
        <dbReference type="SAM" id="MobiDB-lite"/>
    </source>
</evidence>
<protein>
    <recommendedName>
        <fullName evidence="4">C2H2-type domain-containing protein</fullName>
    </recommendedName>
</protein>
<name>A0A0C3DJL8_9AGAM</name>
<dbReference type="EMBL" id="KN822057">
    <property type="protein sequence ID" value="KIM60900.1"/>
    <property type="molecule type" value="Genomic_DNA"/>
</dbReference>
<sequence length="88" mass="9964">CGSWIPDTRDSFEPHLAKNHGILLRGDPVEIIHCGWRGCRSHIKRGNFPRHLRKHLEDKWGCSQCGQKFSRSDSVSNHSQNKAKCSGA</sequence>
<feature type="non-terminal residue" evidence="2">
    <location>
        <position position="88"/>
    </location>
</feature>
<accession>A0A0C3DJL8</accession>
<evidence type="ECO:0000313" key="3">
    <source>
        <dbReference type="Proteomes" id="UP000053989"/>
    </source>
</evidence>
<dbReference type="OrthoDB" id="427030at2759"/>
<evidence type="ECO:0000313" key="2">
    <source>
        <dbReference type="EMBL" id="KIM60900.1"/>
    </source>
</evidence>
<reference evidence="2 3" key="1">
    <citation type="submission" date="2014-04" db="EMBL/GenBank/DDBJ databases">
        <authorList>
            <consortium name="DOE Joint Genome Institute"/>
            <person name="Kuo A."/>
            <person name="Kohler A."/>
            <person name="Nagy L.G."/>
            <person name="Floudas D."/>
            <person name="Copeland A."/>
            <person name="Barry K.W."/>
            <person name="Cichocki N."/>
            <person name="Veneault-Fourrey C."/>
            <person name="LaButti K."/>
            <person name="Lindquist E.A."/>
            <person name="Lipzen A."/>
            <person name="Lundell T."/>
            <person name="Morin E."/>
            <person name="Murat C."/>
            <person name="Sun H."/>
            <person name="Tunlid A."/>
            <person name="Henrissat B."/>
            <person name="Grigoriev I.V."/>
            <person name="Hibbett D.S."/>
            <person name="Martin F."/>
            <person name="Nordberg H.P."/>
            <person name="Cantor M.N."/>
            <person name="Hua S.X."/>
        </authorList>
    </citation>
    <scope>NUCLEOTIDE SEQUENCE [LARGE SCALE GENOMIC DNA]</scope>
    <source>
        <strain evidence="2 3">Foug A</strain>
    </source>
</reference>
<keyword evidence="3" id="KW-1185">Reference proteome</keyword>